<organism evidence="2">
    <name type="scientific">Culex pipiens</name>
    <name type="common">House mosquito</name>
    <dbReference type="NCBI Taxonomy" id="7175"/>
    <lineage>
        <taxon>Eukaryota</taxon>
        <taxon>Metazoa</taxon>
        <taxon>Ecdysozoa</taxon>
        <taxon>Arthropoda</taxon>
        <taxon>Hexapoda</taxon>
        <taxon>Insecta</taxon>
        <taxon>Pterygota</taxon>
        <taxon>Neoptera</taxon>
        <taxon>Endopterygota</taxon>
        <taxon>Diptera</taxon>
        <taxon>Nematocera</taxon>
        <taxon>Culicoidea</taxon>
        <taxon>Culicidae</taxon>
        <taxon>Culicinae</taxon>
        <taxon>Culicini</taxon>
        <taxon>Culex</taxon>
        <taxon>Culex</taxon>
    </lineage>
</organism>
<proteinExistence type="predicted"/>
<feature type="compositionally biased region" description="Low complexity" evidence="1">
    <location>
        <begin position="36"/>
        <end position="45"/>
    </location>
</feature>
<feature type="region of interest" description="Disordered" evidence="1">
    <location>
        <begin position="1"/>
        <end position="52"/>
    </location>
</feature>
<accession>A0A8D8AAZ8</accession>
<dbReference type="AlphaFoldDB" id="A0A8D8AAZ8"/>
<evidence type="ECO:0000313" key="2">
    <source>
        <dbReference type="EMBL" id="CAG6452470.1"/>
    </source>
</evidence>
<evidence type="ECO:0000256" key="1">
    <source>
        <dbReference type="SAM" id="MobiDB-lite"/>
    </source>
</evidence>
<feature type="compositionally biased region" description="Polar residues" evidence="1">
    <location>
        <begin position="8"/>
        <end position="22"/>
    </location>
</feature>
<feature type="region of interest" description="Disordered" evidence="1">
    <location>
        <begin position="71"/>
        <end position="103"/>
    </location>
</feature>
<dbReference type="EMBL" id="HBUE01020823">
    <property type="protein sequence ID" value="CAG6452476.1"/>
    <property type="molecule type" value="Transcribed_RNA"/>
</dbReference>
<sequence>MPLRVRSGTLTRRTWMRATQLTAPRPGASKRLATVSRPPSLPRLLQPTQKGRPLPRERRRLWLWLGPVAPSSNRSSAAAYPTRTKPSASRCWTGSPHRRASEC</sequence>
<protein>
    <submittedName>
        <fullName evidence="2">(northern house mosquito) hypothetical protein</fullName>
    </submittedName>
</protein>
<reference evidence="2" key="1">
    <citation type="submission" date="2021-05" db="EMBL/GenBank/DDBJ databases">
        <authorList>
            <person name="Alioto T."/>
            <person name="Alioto T."/>
            <person name="Gomez Garrido J."/>
        </authorList>
    </citation>
    <scope>NUCLEOTIDE SEQUENCE</scope>
</reference>
<name>A0A8D8AAZ8_CULPI</name>
<dbReference type="EMBL" id="HBUE01020818">
    <property type="protein sequence ID" value="CAG6452470.1"/>
    <property type="molecule type" value="Transcribed_RNA"/>
</dbReference>
<dbReference type="EMBL" id="HBUE01020814">
    <property type="protein sequence ID" value="CAG6452467.1"/>
    <property type="molecule type" value="Transcribed_RNA"/>
</dbReference>